<sequence length="344" mass="37086">MLKHIHGDVRYHHNSLNHSMPSGSPMHHHVEPRNMGVHHNSSHHRLNLNLSTSKHSLGGGTSSSGVSPSGVHYTTVLPNGGIPNGGIPNTPNGHAHTYSNGAVHSSPLNGNLSTSLGHNMSTTFHTSGITNKSLLRPPSSRTVDTPQSDQPCIKNGIKEMLTSLGLLCVLSLLLALLSLIFLLKISPVTPGDVRDVLRTEQLTLISPDEYVIVYEVTLALCAISLSLNLCCLLVCTVQFLFSVKLARAGPQENQYLAKSSTTRVCAIGGLFVSIPIFLTGIILYTFIQFHSTPAIVTSSLIGTGIIFCGCAMVHNVFIWQREKTKAMRARLSNQRPVAELSTLV</sequence>
<dbReference type="EMBL" id="HBUF01211122">
    <property type="protein sequence ID" value="CAG6665574.1"/>
    <property type="molecule type" value="Transcribed_RNA"/>
</dbReference>
<feature type="compositionally biased region" description="Polar residues" evidence="1">
    <location>
        <begin position="97"/>
        <end position="148"/>
    </location>
</feature>
<keyword evidence="2" id="KW-0472">Membrane</keyword>
<feature type="transmembrane region" description="Helical" evidence="2">
    <location>
        <begin position="164"/>
        <end position="183"/>
    </location>
</feature>
<dbReference type="PANTHER" id="PTHR39947">
    <property type="entry name" value="IP19862P"/>
    <property type="match status" value="1"/>
</dbReference>
<feature type="transmembrane region" description="Helical" evidence="2">
    <location>
        <begin position="216"/>
        <end position="243"/>
    </location>
</feature>
<dbReference type="AlphaFoldDB" id="A0A8D8LNS5"/>
<feature type="compositionally biased region" description="Low complexity" evidence="1">
    <location>
        <begin position="63"/>
        <end position="93"/>
    </location>
</feature>
<feature type="region of interest" description="Disordered" evidence="1">
    <location>
        <begin position="13"/>
        <end position="148"/>
    </location>
</feature>
<dbReference type="EMBL" id="HBUF01377739">
    <property type="protein sequence ID" value="CAG6729046.1"/>
    <property type="molecule type" value="Transcribed_RNA"/>
</dbReference>
<dbReference type="EMBL" id="HBUF01377738">
    <property type="protein sequence ID" value="CAG6729044.1"/>
    <property type="molecule type" value="Transcribed_RNA"/>
</dbReference>
<keyword evidence="2" id="KW-1133">Transmembrane helix</keyword>
<dbReference type="EMBL" id="HBUF01211123">
    <property type="protein sequence ID" value="CAG6665575.1"/>
    <property type="molecule type" value="Transcribed_RNA"/>
</dbReference>
<evidence type="ECO:0000256" key="2">
    <source>
        <dbReference type="SAM" id="Phobius"/>
    </source>
</evidence>
<proteinExistence type="predicted"/>
<dbReference type="InterPro" id="IPR029201">
    <property type="entry name" value="Jiraiya"/>
</dbReference>
<feature type="compositionally biased region" description="Low complexity" evidence="1">
    <location>
        <begin position="47"/>
        <end position="56"/>
    </location>
</feature>
<dbReference type="EMBL" id="HBUF01377740">
    <property type="protein sequence ID" value="CAG6729048.1"/>
    <property type="molecule type" value="Transcribed_RNA"/>
</dbReference>
<protein>
    <submittedName>
        <fullName evidence="3">Uncharacterized protein</fullName>
    </submittedName>
</protein>
<dbReference type="EMBL" id="HBUF01377741">
    <property type="protein sequence ID" value="CAG6729050.1"/>
    <property type="molecule type" value="Transcribed_RNA"/>
</dbReference>
<dbReference type="EMBL" id="HBUF01029037">
    <property type="protein sequence ID" value="CAG6613967.1"/>
    <property type="molecule type" value="Transcribed_RNA"/>
</dbReference>
<keyword evidence="2" id="KW-0812">Transmembrane</keyword>
<dbReference type="Pfam" id="PF15038">
    <property type="entry name" value="Jiraiya"/>
    <property type="match status" value="1"/>
</dbReference>
<dbReference type="EMBL" id="HBUF01029034">
    <property type="protein sequence ID" value="CAG6613964.1"/>
    <property type="molecule type" value="Transcribed_RNA"/>
</dbReference>
<dbReference type="EMBL" id="HBUF01029036">
    <property type="protein sequence ID" value="CAG6613966.1"/>
    <property type="molecule type" value="Transcribed_RNA"/>
</dbReference>
<dbReference type="EMBL" id="HBUF01029035">
    <property type="protein sequence ID" value="CAG6613965.1"/>
    <property type="molecule type" value="Transcribed_RNA"/>
</dbReference>
<organism evidence="3">
    <name type="scientific">Cacopsylla melanoneura</name>
    <dbReference type="NCBI Taxonomy" id="428564"/>
    <lineage>
        <taxon>Eukaryota</taxon>
        <taxon>Metazoa</taxon>
        <taxon>Ecdysozoa</taxon>
        <taxon>Arthropoda</taxon>
        <taxon>Hexapoda</taxon>
        <taxon>Insecta</taxon>
        <taxon>Pterygota</taxon>
        <taxon>Neoptera</taxon>
        <taxon>Paraneoptera</taxon>
        <taxon>Hemiptera</taxon>
        <taxon>Sternorrhyncha</taxon>
        <taxon>Psylloidea</taxon>
        <taxon>Psyllidae</taxon>
        <taxon>Psyllinae</taxon>
        <taxon>Cacopsylla</taxon>
    </lineage>
</organism>
<evidence type="ECO:0000256" key="1">
    <source>
        <dbReference type="SAM" id="MobiDB-lite"/>
    </source>
</evidence>
<reference evidence="3" key="1">
    <citation type="submission" date="2021-05" db="EMBL/GenBank/DDBJ databases">
        <authorList>
            <person name="Alioto T."/>
            <person name="Alioto T."/>
            <person name="Gomez Garrido J."/>
        </authorList>
    </citation>
    <scope>NUCLEOTIDE SEQUENCE</scope>
</reference>
<dbReference type="EMBL" id="HBUF01211124">
    <property type="protein sequence ID" value="CAG6665576.1"/>
    <property type="molecule type" value="Transcribed_RNA"/>
</dbReference>
<dbReference type="EMBL" id="HBUF01211125">
    <property type="protein sequence ID" value="CAG6665577.1"/>
    <property type="molecule type" value="Transcribed_RNA"/>
</dbReference>
<feature type="transmembrane region" description="Helical" evidence="2">
    <location>
        <begin position="293"/>
        <end position="318"/>
    </location>
</feature>
<accession>A0A8D8LNS5</accession>
<evidence type="ECO:0000313" key="3">
    <source>
        <dbReference type="EMBL" id="CAG6613964.1"/>
    </source>
</evidence>
<dbReference type="PANTHER" id="PTHR39947:SF1">
    <property type="entry name" value="IP19862P"/>
    <property type="match status" value="1"/>
</dbReference>
<feature type="transmembrane region" description="Helical" evidence="2">
    <location>
        <begin position="264"/>
        <end position="287"/>
    </location>
</feature>
<name>A0A8D8LNS5_9HEMI</name>